<evidence type="ECO:0000259" key="1">
    <source>
        <dbReference type="Pfam" id="PF12146"/>
    </source>
</evidence>
<dbReference type="SUPFAM" id="SSF53474">
    <property type="entry name" value="alpha/beta-Hydrolases"/>
    <property type="match status" value="1"/>
</dbReference>
<dbReference type="RefSeq" id="WP_379677690.1">
    <property type="nucleotide sequence ID" value="NZ_JBHLWP010000004.1"/>
</dbReference>
<dbReference type="Proteomes" id="UP001589773">
    <property type="component" value="Unassembled WGS sequence"/>
</dbReference>
<accession>A0ABV6FBW4</accession>
<dbReference type="GO" id="GO:0016787">
    <property type="term" value="F:hydrolase activity"/>
    <property type="evidence" value="ECO:0007669"/>
    <property type="project" value="UniProtKB-KW"/>
</dbReference>
<dbReference type="EMBL" id="JBHLWP010000004">
    <property type="protein sequence ID" value="MFC0250911.1"/>
    <property type="molecule type" value="Genomic_DNA"/>
</dbReference>
<gene>
    <name evidence="2" type="ORF">ACFFJK_03330</name>
</gene>
<name>A0ABV6FBW4_9BURK</name>
<evidence type="ECO:0000313" key="3">
    <source>
        <dbReference type="Proteomes" id="UP001589773"/>
    </source>
</evidence>
<proteinExistence type="predicted"/>
<dbReference type="InterPro" id="IPR029058">
    <property type="entry name" value="AB_hydrolase_fold"/>
</dbReference>
<feature type="domain" description="Serine aminopeptidase S33" evidence="1">
    <location>
        <begin position="34"/>
        <end position="154"/>
    </location>
</feature>
<dbReference type="Pfam" id="PF12146">
    <property type="entry name" value="Hydrolase_4"/>
    <property type="match status" value="1"/>
</dbReference>
<keyword evidence="3" id="KW-1185">Reference proteome</keyword>
<sequence>MAMALPGHAPAETFFLQTALDARYCLFHAPAAPCRGALVYVHPFAEEMNRSRRMAALGARALAAEGVGVLQLDLHGCGDSSGEFAEARWDTWKQDVHAACGWLRARLGCEPGVWGLRLGALLALDYAASAPQAPERLLLWQPVTAGSAFLTQFLRLKIANDMLRGDRQDDQPGGTEALRATLRAGSALDIAGYQLSPPLAAAIDALDGSRLAPACPVHWFELAAAPDRPLPPAAAKLAAGWRDRGVDVRAETVAGPQFWNTQEITEAPALLAATAALYRTALHAV</sequence>
<organism evidence="2 3">
    <name type="scientific">Massilia consociata</name>
    <dbReference type="NCBI Taxonomy" id="760117"/>
    <lineage>
        <taxon>Bacteria</taxon>
        <taxon>Pseudomonadati</taxon>
        <taxon>Pseudomonadota</taxon>
        <taxon>Betaproteobacteria</taxon>
        <taxon>Burkholderiales</taxon>
        <taxon>Oxalobacteraceae</taxon>
        <taxon>Telluria group</taxon>
        <taxon>Massilia</taxon>
    </lineage>
</organism>
<keyword evidence="2" id="KW-0378">Hydrolase</keyword>
<dbReference type="InterPro" id="IPR022742">
    <property type="entry name" value="Hydrolase_4"/>
</dbReference>
<dbReference type="InterPro" id="IPR017532">
    <property type="entry name" value="Hydrolase-2_PEP"/>
</dbReference>
<reference evidence="2 3" key="1">
    <citation type="submission" date="2024-09" db="EMBL/GenBank/DDBJ databases">
        <authorList>
            <person name="Sun Q."/>
            <person name="Mori K."/>
        </authorList>
    </citation>
    <scope>NUCLEOTIDE SEQUENCE [LARGE SCALE GENOMIC DNA]</scope>
    <source>
        <strain evidence="2 3">CCM 7792</strain>
    </source>
</reference>
<dbReference type="Gene3D" id="3.40.50.1820">
    <property type="entry name" value="alpha/beta hydrolase"/>
    <property type="match status" value="1"/>
</dbReference>
<dbReference type="NCBIfam" id="TIGR03101">
    <property type="entry name" value="hydr2_PEP"/>
    <property type="match status" value="1"/>
</dbReference>
<protein>
    <submittedName>
        <fullName evidence="2">Hydrolase 2, exosortase A system-associated</fullName>
    </submittedName>
</protein>
<evidence type="ECO:0000313" key="2">
    <source>
        <dbReference type="EMBL" id="MFC0250911.1"/>
    </source>
</evidence>
<comment type="caution">
    <text evidence="2">The sequence shown here is derived from an EMBL/GenBank/DDBJ whole genome shotgun (WGS) entry which is preliminary data.</text>
</comment>